<accession>A0A917IGU1</accession>
<name>A0A917IGU1_9MICO</name>
<comment type="caution">
    <text evidence="1">The sequence shown here is derived from an EMBL/GenBank/DDBJ whole genome shotgun (WGS) entry which is preliminary data.</text>
</comment>
<evidence type="ECO:0000313" key="1">
    <source>
        <dbReference type="EMBL" id="GGH44963.1"/>
    </source>
</evidence>
<gene>
    <name evidence="1" type="ORF">GCM10010921_20030</name>
</gene>
<dbReference type="Proteomes" id="UP000657592">
    <property type="component" value="Unassembled WGS sequence"/>
</dbReference>
<dbReference type="EMBL" id="BMJY01000008">
    <property type="protein sequence ID" value="GGH44963.1"/>
    <property type="molecule type" value="Genomic_DNA"/>
</dbReference>
<keyword evidence="2" id="KW-1185">Reference proteome</keyword>
<reference evidence="1" key="1">
    <citation type="journal article" date="2014" name="Int. J. Syst. Evol. Microbiol.">
        <title>Complete genome sequence of Corynebacterium casei LMG S-19264T (=DSM 44701T), isolated from a smear-ripened cheese.</title>
        <authorList>
            <consortium name="US DOE Joint Genome Institute (JGI-PGF)"/>
            <person name="Walter F."/>
            <person name="Albersmeier A."/>
            <person name="Kalinowski J."/>
            <person name="Ruckert C."/>
        </authorList>
    </citation>
    <scope>NUCLEOTIDE SEQUENCE</scope>
    <source>
        <strain evidence="1">CGMCC 1.15794</strain>
    </source>
</reference>
<dbReference type="RefSeq" id="WP_188756150.1">
    <property type="nucleotide sequence ID" value="NZ_BMJY01000008.1"/>
</dbReference>
<protein>
    <submittedName>
        <fullName evidence="1">Uncharacterized protein</fullName>
    </submittedName>
</protein>
<sequence>MSNSTTISQVLALRDEAATIRANLAKTIAQIRADAYASDLAKRERTGEAHREARASIDALRAREEQLLHTRARDLGKRLTGAVGDDPSQLVALRDAQDRADRIEDEREAERLMERATLSGDRTLALALAQRATQKGWVETYESFKREYPKDARTATDLAEINHMQTSREHKLAASAAYSLPSTPAGVWTL</sequence>
<dbReference type="AlphaFoldDB" id="A0A917IGU1"/>
<proteinExistence type="predicted"/>
<evidence type="ECO:0000313" key="2">
    <source>
        <dbReference type="Proteomes" id="UP000657592"/>
    </source>
</evidence>
<reference evidence="1" key="2">
    <citation type="submission" date="2020-09" db="EMBL/GenBank/DDBJ databases">
        <authorList>
            <person name="Sun Q."/>
            <person name="Zhou Y."/>
        </authorList>
    </citation>
    <scope>NUCLEOTIDE SEQUENCE</scope>
    <source>
        <strain evidence="1">CGMCC 1.15794</strain>
    </source>
</reference>
<organism evidence="1 2">
    <name type="scientific">Microbacterium album</name>
    <dbReference type="NCBI Taxonomy" id="2053191"/>
    <lineage>
        <taxon>Bacteria</taxon>
        <taxon>Bacillati</taxon>
        <taxon>Actinomycetota</taxon>
        <taxon>Actinomycetes</taxon>
        <taxon>Micrococcales</taxon>
        <taxon>Microbacteriaceae</taxon>
        <taxon>Microbacterium</taxon>
    </lineage>
</organism>